<dbReference type="OrthoDB" id="3773113at2759"/>
<gene>
    <name evidence="2" type="ORF">E8E13_010461</name>
</gene>
<evidence type="ECO:0000313" key="3">
    <source>
        <dbReference type="Proteomes" id="UP000801428"/>
    </source>
</evidence>
<evidence type="ECO:0000313" key="2">
    <source>
        <dbReference type="EMBL" id="KAF3006809.1"/>
    </source>
</evidence>
<keyword evidence="3" id="KW-1185">Reference proteome</keyword>
<keyword evidence="1" id="KW-0812">Transmembrane</keyword>
<name>A0A9P4TJL3_CURKU</name>
<keyword evidence="1" id="KW-1133">Transmembrane helix</keyword>
<protein>
    <submittedName>
        <fullName evidence="2">Uncharacterized protein</fullName>
    </submittedName>
</protein>
<dbReference type="EMBL" id="SWKU01000005">
    <property type="protein sequence ID" value="KAF3006809.1"/>
    <property type="molecule type" value="Genomic_DNA"/>
</dbReference>
<keyword evidence="1" id="KW-0472">Membrane</keyword>
<dbReference type="AlphaFoldDB" id="A0A9P4TJL3"/>
<dbReference type="Proteomes" id="UP000801428">
    <property type="component" value="Unassembled WGS sequence"/>
</dbReference>
<evidence type="ECO:0000256" key="1">
    <source>
        <dbReference type="SAM" id="Phobius"/>
    </source>
</evidence>
<proteinExistence type="predicted"/>
<accession>A0A9P4TJL3</accession>
<comment type="caution">
    <text evidence="2">The sequence shown here is derived from an EMBL/GenBank/DDBJ whole genome shotgun (WGS) entry which is preliminary data.</text>
</comment>
<feature type="transmembrane region" description="Helical" evidence="1">
    <location>
        <begin position="12"/>
        <end position="34"/>
    </location>
</feature>
<organism evidence="2 3">
    <name type="scientific">Curvularia kusanoi</name>
    <name type="common">Cochliobolus kusanoi</name>
    <dbReference type="NCBI Taxonomy" id="90978"/>
    <lineage>
        <taxon>Eukaryota</taxon>
        <taxon>Fungi</taxon>
        <taxon>Dikarya</taxon>
        <taxon>Ascomycota</taxon>
        <taxon>Pezizomycotina</taxon>
        <taxon>Dothideomycetes</taxon>
        <taxon>Pleosporomycetidae</taxon>
        <taxon>Pleosporales</taxon>
        <taxon>Pleosporineae</taxon>
        <taxon>Pleosporaceae</taxon>
        <taxon>Curvularia</taxon>
    </lineage>
</organism>
<reference evidence="2" key="1">
    <citation type="submission" date="2019-04" db="EMBL/GenBank/DDBJ databases">
        <title>Sequencing of skin fungus with MAO and IRED activity.</title>
        <authorList>
            <person name="Marsaioli A.J."/>
            <person name="Bonatto J.M.C."/>
            <person name="Reis Junior O."/>
        </authorList>
    </citation>
    <scope>NUCLEOTIDE SEQUENCE</scope>
    <source>
        <strain evidence="2">30M1</strain>
    </source>
</reference>
<sequence length="141" mass="15701">MAHKLSSISILYLVLVCLTISSFAFIASPLDWIFDPSNTRGLVCPSLRYGCCSDLETWRQGSPCAFPLATTRPEECFERREWACCQVEDDSFTCTTGFQKGPNDRGFDAVYGWRSGTSTNYFGIGKGALTQEEKQALGRSR</sequence>